<keyword evidence="7" id="KW-0472">Membrane</keyword>
<dbReference type="EMBL" id="VFSV01000001">
    <property type="protein sequence ID" value="TRD23483.1"/>
    <property type="molecule type" value="Genomic_DNA"/>
</dbReference>
<dbReference type="GO" id="GO:0005886">
    <property type="term" value="C:plasma membrane"/>
    <property type="evidence" value="ECO:0007669"/>
    <property type="project" value="TreeGrafter"/>
</dbReference>
<comment type="similarity">
    <text evidence="1">Belongs to the MreC family.</text>
</comment>
<organism evidence="9 10">
    <name type="scientific">Palleronia caenipelagi</name>
    <dbReference type="NCBI Taxonomy" id="2489174"/>
    <lineage>
        <taxon>Bacteria</taxon>
        <taxon>Pseudomonadati</taxon>
        <taxon>Pseudomonadota</taxon>
        <taxon>Alphaproteobacteria</taxon>
        <taxon>Rhodobacterales</taxon>
        <taxon>Roseobacteraceae</taxon>
        <taxon>Palleronia</taxon>
    </lineage>
</organism>
<dbReference type="NCBIfam" id="NF010533">
    <property type="entry name" value="PRK13922.9-5"/>
    <property type="match status" value="1"/>
</dbReference>
<comment type="caution">
    <text evidence="9">The sequence shown here is derived from an EMBL/GenBank/DDBJ whole genome shotgun (WGS) entry which is preliminary data.</text>
</comment>
<dbReference type="NCBIfam" id="TIGR00219">
    <property type="entry name" value="mreC"/>
    <property type="match status" value="1"/>
</dbReference>
<dbReference type="Gene3D" id="2.40.10.340">
    <property type="entry name" value="Rod shape-determining protein MreC, domain 1"/>
    <property type="match status" value="1"/>
</dbReference>
<dbReference type="GO" id="GO:0008360">
    <property type="term" value="P:regulation of cell shape"/>
    <property type="evidence" value="ECO:0007669"/>
    <property type="project" value="UniProtKB-KW"/>
</dbReference>
<dbReference type="InterPro" id="IPR042175">
    <property type="entry name" value="Cell/Rod_MreC_2"/>
</dbReference>
<feature type="coiled-coil region" evidence="5">
    <location>
        <begin position="84"/>
        <end position="111"/>
    </location>
</feature>
<dbReference type="OrthoDB" id="8478127at2"/>
<evidence type="ECO:0000256" key="4">
    <source>
        <dbReference type="ARBA" id="ARBA00032089"/>
    </source>
</evidence>
<dbReference type="InterPro" id="IPR042177">
    <property type="entry name" value="Cell/Rod_1"/>
</dbReference>
<dbReference type="PANTHER" id="PTHR34138">
    <property type="entry name" value="CELL SHAPE-DETERMINING PROTEIN MREC"/>
    <property type="match status" value="1"/>
</dbReference>
<dbReference type="Pfam" id="PF04085">
    <property type="entry name" value="MreC"/>
    <property type="match status" value="1"/>
</dbReference>
<accession>A0A547QAR4</accession>
<evidence type="ECO:0000256" key="5">
    <source>
        <dbReference type="SAM" id="Coils"/>
    </source>
</evidence>
<dbReference type="PANTHER" id="PTHR34138:SF1">
    <property type="entry name" value="CELL SHAPE-DETERMINING PROTEIN MREC"/>
    <property type="match status" value="1"/>
</dbReference>
<evidence type="ECO:0000256" key="7">
    <source>
        <dbReference type="SAM" id="Phobius"/>
    </source>
</evidence>
<keyword evidence="7" id="KW-1133">Transmembrane helix</keyword>
<dbReference type="Proteomes" id="UP000318590">
    <property type="component" value="Unassembled WGS sequence"/>
</dbReference>
<proteinExistence type="inferred from homology"/>
<protein>
    <recommendedName>
        <fullName evidence="2">Cell shape-determining protein MreC</fullName>
    </recommendedName>
    <alternativeName>
        <fullName evidence="4">Cell shape protein MreC</fullName>
    </alternativeName>
</protein>
<keyword evidence="7" id="KW-0812">Transmembrane</keyword>
<evidence type="ECO:0000256" key="1">
    <source>
        <dbReference type="ARBA" id="ARBA00009369"/>
    </source>
</evidence>
<evidence type="ECO:0000259" key="8">
    <source>
        <dbReference type="Pfam" id="PF04085"/>
    </source>
</evidence>
<reference evidence="9 10" key="1">
    <citation type="submission" date="2019-06" db="EMBL/GenBank/DDBJ databases">
        <title>Paenimaribius caenipelagi gen. nov., sp. nov., isolated from a tidal flat.</title>
        <authorList>
            <person name="Yoon J.-H."/>
        </authorList>
    </citation>
    <scope>NUCLEOTIDE SEQUENCE [LARGE SCALE GENOMIC DNA]</scope>
    <source>
        <strain evidence="9 10">JBTF-M29</strain>
    </source>
</reference>
<evidence type="ECO:0000313" key="10">
    <source>
        <dbReference type="Proteomes" id="UP000318590"/>
    </source>
</evidence>
<gene>
    <name evidence="9" type="primary">mreC</name>
    <name evidence="9" type="ORF">FEV53_00250</name>
</gene>
<name>A0A547QAR4_9RHOB</name>
<sequence length="306" mass="33356">MARQRSDDFSTPTRRILIGTLIVCLLAVLVFWRIDSPRAERMRAEVVDRVIPPMDWALLPVTKFMGMVENFQSYSRIYEQNRELRRELQQMRAWKEAALQLEQENAKLLDLNKVNLDPKLTFVTGVVLADSGSPFNKSVLLNIGAQDGIQDGWAATDGLGLVGRISGVGASSSRVILLTDSNSRVPVTIQPSGQQAILSGNNQFLPLIDFLEPTDLVRPGDRVVTSGDGGMLPAGLLVGSLVIGADRRLRVRLAADYERLEFLRVLRALPAEAIGGTGDLVPPLSETPLVSMPESRGELTDGAGDG</sequence>
<dbReference type="AlphaFoldDB" id="A0A547QAR4"/>
<dbReference type="InterPro" id="IPR055342">
    <property type="entry name" value="MreC_beta-barrel_core"/>
</dbReference>
<feature type="region of interest" description="Disordered" evidence="6">
    <location>
        <begin position="280"/>
        <end position="306"/>
    </location>
</feature>
<keyword evidence="3" id="KW-0133">Cell shape</keyword>
<feature type="transmembrane region" description="Helical" evidence="7">
    <location>
        <begin position="16"/>
        <end position="34"/>
    </location>
</feature>
<feature type="domain" description="Rod shape-determining protein MreC beta-barrel core" evidence="8">
    <location>
        <begin position="127"/>
        <end position="266"/>
    </location>
</feature>
<dbReference type="RefSeq" id="WP_142832805.1">
    <property type="nucleotide sequence ID" value="NZ_VFSV01000001.1"/>
</dbReference>
<evidence type="ECO:0000256" key="3">
    <source>
        <dbReference type="ARBA" id="ARBA00022960"/>
    </source>
</evidence>
<keyword evidence="10" id="KW-1185">Reference proteome</keyword>
<keyword evidence="5" id="KW-0175">Coiled coil</keyword>
<evidence type="ECO:0000256" key="6">
    <source>
        <dbReference type="SAM" id="MobiDB-lite"/>
    </source>
</evidence>
<dbReference type="InterPro" id="IPR007221">
    <property type="entry name" value="MreC"/>
</dbReference>
<evidence type="ECO:0000256" key="2">
    <source>
        <dbReference type="ARBA" id="ARBA00013855"/>
    </source>
</evidence>
<evidence type="ECO:0000313" key="9">
    <source>
        <dbReference type="EMBL" id="TRD23483.1"/>
    </source>
</evidence>
<dbReference type="Gene3D" id="2.40.10.350">
    <property type="entry name" value="Rod shape-determining protein MreC, domain 2"/>
    <property type="match status" value="1"/>
</dbReference>